<dbReference type="Proteomes" id="UP001596305">
    <property type="component" value="Unassembled WGS sequence"/>
</dbReference>
<organism evidence="1 2">
    <name type="scientific">Oerskovia paurometabola</name>
    <dbReference type="NCBI Taxonomy" id="162170"/>
    <lineage>
        <taxon>Bacteria</taxon>
        <taxon>Bacillati</taxon>
        <taxon>Actinomycetota</taxon>
        <taxon>Actinomycetes</taxon>
        <taxon>Micrococcales</taxon>
        <taxon>Cellulomonadaceae</taxon>
        <taxon>Oerskovia</taxon>
    </lineage>
</organism>
<proteinExistence type="predicted"/>
<comment type="caution">
    <text evidence="1">The sequence shown here is derived from an EMBL/GenBank/DDBJ whole genome shotgun (WGS) entry which is preliminary data.</text>
</comment>
<evidence type="ECO:0000313" key="2">
    <source>
        <dbReference type="Proteomes" id="UP001596305"/>
    </source>
</evidence>
<sequence>MSAGDLQVVPAGKLDDTFVGTKALVTVLGRVVVGGLSDVAQYLEGDPRDQLFVDLAKPAAAPHLRESEASVALTVLYLGGHQVVLAADHPVLVPVPASATAPA</sequence>
<evidence type="ECO:0000313" key="1">
    <source>
        <dbReference type="EMBL" id="MFC6424691.1"/>
    </source>
</evidence>
<keyword evidence="2" id="KW-1185">Reference proteome</keyword>
<accession>A0ABW1X8E8</accession>
<gene>
    <name evidence="1" type="ORF">ACFP71_07635</name>
</gene>
<dbReference type="RefSeq" id="WP_204809291.1">
    <property type="nucleotide sequence ID" value="NZ_BAAAIY010000003.1"/>
</dbReference>
<dbReference type="EMBL" id="JBHSTM010000004">
    <property type="protein sequence ID" value="MFC6424691.1"/>
    <property type="molecule type" value="Genomic_DNA"/>
</dbReference>
<protein>
    <submittedName>
        <fullName evidence="1">Uncharacterized protein</fullName>
    </submittedName>
</protein>
<reference evidence="2" key="1">
    <citation type="journal article" date="2019" name="Int. J. Syst. Evol. Microbiol.">
        <title>The Global Catalogue of Microorganisms (GCM) 10K type strain sequencing project: providing services to taxonomists for standard genome sequencing and annotation.</title>
        <authorList>
            <consortium name="The Broad Institute Genomics Platform"/>
            <consortium name="The Broad Institute Genome Sequencing Center for Infectious Disease"/>
            <person name="Wu L."/>
            <person name="Ma J."/>
        </authorList>
    </citation>
    <scope>NUCLEOTIDE SEQUENCE [LARGE SCALE GENOMIC DNA]</scope>
    <source>
        <strain evidence="2">CCUG 47105</strain>
    </source>
</reference>
<name>A0ABW1X8E8_9CELL</name>